<protein>
    <submittedName>
        <fullName evidence="2">Uncharacterized protein</fullName>
    </submittedName>
</protein>
<dbReference type="OrthoDB" id="484613at2"/>
<gene>
    <name evidence="2" type="ordered locus">Tery_4338</name>
</gene>
<proteinExistence type="predicted"/>
<evidence type="ECO:0000313" key="2">
    <source>
        <dbReference type="EMBL" id="ABG53330.1"/>
    </source>
</evidence>
<dbReference type="Gene3D" id="3.40.50.300">
    <property type="entry name" value="P-loop containing nucleotide triphosphate hydrolases"/>
    <property type="match status" value="1"/>
</dbReference>
<dbReference type="SUPFAM" id="SSF52540">
    <property type="entry name" value="P-loop containing nucleoside triphosphate hydrolases"/>
    <property type="match status" value="1"/>
</dbReference>
<evidence type="ECO:0000256" key="1">
    <source>
        <dbReference type="SAM" id="MobiDB-lite"/>
    </source>
</evidence>
<organism evidence="2">
    <name type="scientific">Trichodesmium erythraeum (strain IMS101)</name>
    <dbReference type="NCBI Taxonomy" id="203124"/>
    <lineage>
        <taxon>Bacteria</taxon>
        <taxon>Bacillati</taxon>
        <taxon>Cyanobacteriota</taxon>
        <taxon>Cyanophyceae</taxon>
        <taxon>Oscillatoriophycideae</taxon>
        <taxon>Oscillatoriales</taxon>
        <taxon>Microcoleaceae</taxon>
        <taxon>Trichodesmium</taxon>
    </lineage>
</organism>
<dbReference type="eggNOG" id="COG4639">
    <property type="taxonomic scope" value="Bacteria"/>
</dbReference>
<dbReference type="InterPro" id="IPR027417">
    <property type="entry name" value="P-loop_NTPase"/>
</dbReference>
<sequence length="717" mass="82281">MNKPLICHFLIGPPGSGKSTFATKLSTLGDYTIISTDTIRSKLYGNETIQGEWREIEATLLKQITQSIKAGIPIIYDATNAIRPYRIALLKKLPQKNCAWIAWHLKTSLPTCLKWNKQRTRKVPETTVKKMFLSLKNFQPIIAEGFAAVHTLQKPNFNPKTIQEKIDSLTRSSVNRQNRLSCLEFHSYSRLLDFERLMHLIALFIKYPGLGNLEQTEPDILIAIFKEVPEFPDALAEIVAVIALLKGEVYADREAIATDLAWLEKNGIVAEGQTVTPAILRQEISPQPLTKRGKKKNGTSDLPLKRKKGKEIKARSENNSEQDIIPHPYSDIAPFKRLITAIRLILNRPFLRNDDQKSLDIFAEELSKQPGIGGNCRDKFRKDVEYILKPFHILPEFPMRRGYFAGTGILSQEQLKRLQDILQGQVKSIEDPMALSTYDQFCQRMISSKINIEKPYPIRAIAHKSMIDLEFVDENVLSRKLDQIEEFIIHGKLVELERLKGKGKFSGGEEGKFSVRLLQIVFFNNAWYLGFEYEGGTFNGLFRFERLDRLRISQDLGKSCPEKQRSKLERLQKLLDASFGIFLGYKAEDQSKFLSKDKKKKKEVIVTVELWFNQEKFEFVCEKTKLFPSGTLKMSPPPQGSSFIQKKEYEKIFDLEGTKNKHFPYRFRVELPCWCIEDVSFLSWVIGFGGHVKVKKPDELIDSVYEIGLGIVEVYDQ</sequence>
<dbReference type="Pfam" id="PF13671">
    <property type="entry name" value="AAA_33"/>
    <property type="match status" value="1"/>
</dbReference>
<dbReference type="RefSeq" id="WP_011613656.1">
    <property type="nucleotide sequence ID" value="NC_008312.1"/>
</dbReference>
<accession>Q10WP4</accession>
<dbReference type="EMBL" id="CP000393">
    <property type="protein sequence ID" value="ABG53330.1"/>
    <property type="molecule type" value="Genomic_DNA"/>
</dbReference>
<dbReference type="AlphaFoldDB" id="Q10WP4"/>
<name>Q10WP4_TRIEI</name>
<reference evidence="2" key="1">
    <citation type="submission" date="2006-06" db="EMBL/GenBank/DDBJ databases">
        <title>Complete sequence of Trichodesmium erythraeum IMS101.</title>
        <authorList>
            <consortium name="US DOE Joint Genome Institute"/>
            <person name="Copeland A."/>
            <person name="Lucas S."/>
            <person name="Lapidus A."/>
            <person name="Barry K."/>
            <person name="Detter J.C."/>
            <person name="Glavina del Rio T."/>
            <person name="Hammon N."/>
            <person name="Israni S."/>
            <person name="Dalin E."/>
            <person name="Tice H."/>
            <person name="Pitluck S."/>
            <person name="Kiss H."/>
            <person name="Munk A.C."/>
            <person name="Brettin T."/>
            <person name="Bruce D."/>
            <person name="Han C."/>
            <person name="Tapia R."/>
            <person name="Gilna P."/>
            <person name="Schmutz J."/>
            <person name="Larimer F."/>
            <person name="Land M."/>
            <person name="Hauser L."/>
            <person name="Kyrpides N."/>
            <person name="Kim E."/>
            <person name="Richardson P."/>
        </authorList>
    </citation>
    <scope>NUCLEOTIDE SEQUENCE [LARGE SCALE GENOMIC DNA]</scope>
    <source>
        <strain evidence="2">IMS101</strain>
    </source>
</reference>
<dbReference type="STRING" id="203124.Tery_4338"/>
<dbReference type="KEGG" id="ter:Tery_4338"/>
<dbReference type="HOGENOM" id="CLU_023681_0_0_3"/>
<feature type="region of interest" description="Disordered" evidence="1">
    <location>
        <begin position="286"/>
        <end position="325"/>
    </location>
</feature>